<dbReference type="PANTHER" id="PTHR11533">
    <property type="entry name" value="PROTEASE M1 ZINC METALLOPROTEASE"/>
    <property type="match status" value="1"/>
</dbReference>
<evidence type="ECO:0000256" key="5">
    <source>
        <dbReference type="ARBA" id="ARBA00015611"/>
    </source>
</evidence>
<keyword evidence="11" id="KW-0482">Metalloprotease</keyword>
<evidence type="ECO:0000256" key="9">
    <source>
        <dbReference type="ARBA" id="ARBA00022801"/>
    </source>
</evidence>
<dbReference type="Pfam" id="PF01433">
    <property type="entry name" value="Peptidase_M1"/>
    <property type="match status" value="1"/>
</dbReference>
<dbReference type="GO" id="GO:0005737">
    <property type="term" value="C:cytoplasm"/>
    <property type="evidence" value="ECO:0007669"/>
    <property type="project" value="TreeGrafter"/>
</dbReference>
<name>A0A6L3ZEZ7_9FLAO</name>
<keyword evidence="12" id="KW-0732">Signal</keyword>
<feature type="domain" description="Aminopeptidase N-like N-terminal" evidence="14">
    <location>
        <begin position="52"/>
        <end position="241"/>
    </location>
</feature>
<dbReference type="GO" id="GO:0016020">
    <property type="term" value="C:membrane"/>
    <property type="evidence" value="ECO:0007669"/>
    <property type="project" value="TreeGrafter"/>
</dbReference>
<dbReference type="PRINTS" id="PR00756">
    <property type="entry name" value="ALADIPTASE"/>
</dbReference>
<keyword evidence="7" id="KW-0645">Protease</keyword>
<dbReference type="GO" id="GO:0008270">
    <property type="term" value="F:zinc ion binding"/>
    <property type="evidence" value="ECO:0007669"/>
    <property type="project" value="InterPro"/>
</dbReference>
<reference evidence="15 16" key="1">
    <citation type="submission" date="2019-10" db="EMBL/GenBank/DDBJ databases">
        <title>Genome sequence of Phaeocystidibacter marisrubri JCM30614 (type strain).</title>
        <authorList>
            <person name="Bowman J.P."/>
        </authorList>
    </citation>
    <scope>NUCLEOTIDE SEQUENCE [LARGE SCALE GENOMIC DNA]</scope>
    <source>
        <strain evidence="15 16">JCM 30614</strain>
    </source>
</reference>
<dbReference type="Proteomes" id="UP000484164">
    <property type="component" value="Unassembled WGS sequence"/>
</dbReference>
<evidence type="ECO:0000256" key="2">
    <source>
        <dbReference type="ARBA" id="ARBA00001947"/>
    </source>
</evidence>
<gene>
    <name evidence="15" type="ORF">F8C82_11865</name>
</gene>
<dbReference type="AlphaFoldDB" id="A0A6L3ZEZ7"/>
<evidence type="ECO:0000256" key="3">
    <source>
        <dbReference type="ARBA" id="ARBA00010136"/>
    </source>
</evidence>
<dbReference type="PANTHER" id="PTHR11533:SF174">
    <property type="entry name" value="PUROMYCIN-SENSITIVE AMINOPEPTIDASE-RELATED"/>
    <property type="match status" value="1"/>
</dbReference>
<organism evidence="15 16">
    <name type="scientific">Phaeocystidibacter marisrubri</name>
    <dbReference type="NCBI Taxonomy" id="1577780"/>
    <lineage>
        <taxon>Bacteria</taxon>
        <taxon>Pseudomonadati</taxon>
        <taxon>Bacteroidota</taxon>
        <taxon>Flavobacteriia</taxon>
        <taxon>Flavobacteriales</taxon>
        <taxon>Phaeocystidibacteraceae</taxon>
        <taxon>Phaeocystidibacter</taxon>
    </lineage>
</organism>
<keyword evidence="6" id="KW-0031">Aminopeptidase</keyword>
<dbReference type="GO" id="GO:0016285">
    <property type="term" value="F:alanyl aminopeptidase activity"/>
    <property type="evidence" value="ECO:0007669"/>
    <property type="project" value="UniProtKB-EC"/>
</dbReference>
<feature type="chain" id="PRO_5026681683" description="Aminopeptidase N" evidence="12">
    <location>
        <begin position="20"/>
        <end position="837"/>
    </location>
</feature>
<evidence type="ECO:0000256" key="8">
    <source>
        <dbReference type="ARBA" id="ARBA00022723"/>
    </source>
</evidence>
<dbReference type="CDD" id="cd09603">
    <property type="entry name" value="M1_APN_like"/>
    <property type="match status" value="1"/>
</dbReference>
<evidence type="ECO:0000256" key="1">
    <source>
        <dbReference type="ARBA" id="ARBA00000098"/>
    </source>
</evidence>
<dbReference type="InterPro" id="IPR027268">
    <property type="entry name" value="Peptidase_M4/M1_CTD_sf"/>
</dbReference>
<dbReference type="EC" id="3.4.11.2" evidence="4"/>
<feature type="domain" description="Peptidase M1 membrane alanine aminopeptidase" evidence="13">
    <location>
        <begin position="279"/>
        <end position="485"/>
    </location>
</feature>
<proteinExistence type="inferred from homology"/>
<evidence type="ECO:0000259" key="14">
    <source>
        <dbReference type="Pfam" id="PF17900"/>
    </source>
</evidence>
<dbReference type="GO" id="GO:0043171">
    <property type="term" value="P:peptide catabolic process"/>
    <property type="evidence" value="ECO:0007669"/>
    <property type="project" value="TreeGrafter"/>
</dbReference>
<dbReference type="Gene3D" id="1.10.390.10">
    <property type="entry name" value="Neutral Protease Domain 2"/>
    <property type="match status" value="1"/>
</dbReference>
<dbReference type="Pfam" id="PF17900">
    <property type="entry name" value="Peptidase_M1_N"/>
    <property type="match status" value="1"/>
</dbReference>
<evidence type="ECO:0000256" key="12">
    <source>
        <dbReference type="SAM" id="SignalP"/>
    </source>
</evidence>
<comment type="cofactor">
    <cofactor evidence="2">
        <name>Zn(2+)</name>
        <dbReference type="ChEBI" id="CHEBI:29105"/>
    </cofactor>
</comment>
<evidence type="ECO:0000256" key="6">
    <source>
        <dbReference type="ARBA" id="ARBA00022438"/>
    </source>
</evidence>
<dbReference type="InterPro" id="IPR045357">
    <property type="entry name" value="Aminopeptidase_N-like_N"/>
</dbReference>
<dbReference type="InterPro" id="IPR042097">
    <property type="entry name" value="Aminopeptidase_N-like_N_sf"/>
</dbReference>
<dbReference type="InterPro" id="IPR050344">
    <property type="entry name" value="Peptidase_M1_aminopeptidases"/>
</dbReference>
<dbReference type="RefSeq" id="WP_151693800.1">
    <property type="nucleotide sequence ID" value="NZ_BMGX01000001.1"/>
</dbReference>
<evidence type="ECO:0000256" key="10">
    <source>
        <dbReference type="ARBA" id="ARBA00022833"/>
    </source>
</evidence>
<keyword evidence="9" id="KW-0378">Hydrolase</keyword>
<comment type="caution">
    <text evidence="15">The sequence shown here is derived from an EMBL/GenBank/DDBJ whole genome shotgun (WGS) entry which is preliminary data.</text>
</comment>
<dbReference type="InterPro" id="IPR001930">
    <property type="entry name" value="Peptidase_M1"/>
</dbReference>
<evidence type="ECO:0000256" key="4">
    <source>
        <dbReference type="ARBA" id="ARBA00012564"/>
    </source>
</evidence>
<keyword evidence="16" id="KW-1185">Reference proteome</keyword>
<comment type="similarity">
    <text evidence="3">Belongs to the peptidase M1 family.</text>
</comment>
<keyword evidence="10" id="KW-0862">Zinc</keyword>
<dbReference type="Gene3D" id="2.60.40.1730">
    <property type="entry name" value="tricorn interacting facor f3 domain"/>
    <property type="match status" value="1"/>
</dbReference>
<evidence type="ECO:0000256" key="11">
    <source>
        <dbReference type="ARBA" id="ARBA00023049"/>
    </source>
</evidence>
<evidence type="ECO:0000313" key="15">
    <source>
        <dbReference type="EMBL" id="KAB2816373.1"/>
    </source>
</evidence>
<dbReference type="InterPro" id="IPR014782">
    <property type="entry name" value="Peptidase_M1_dom"/>
</dbReference>
<dbReference type="SUPFAM" id="SSF55486">
    <property type="entry name" value="Metalloproteases ('zincins'), catalytic domain"/>
    <property type="match status" value="1"/>
</dbReference>
<sequence>MKKNTLLVTLFTASLFANGQSAEIEEVSITASKEENTAVYHASAPRTTDVVHMDLKVSFDWEHQYLNGEAVLTLKPYFYELDTFVLDAQGMEIKSIAESGGGRNKTLGYEYDGRTLKIAAGKTLNRSESMKVKIVYVSKPNELEVEGGAAITEAKGLYFINPTHDENGWMPQVWTQGEPASNSVWFPTVDQPNERMTHEIAITVPKSYTTVSNGRLDFTTNNSNGTRTDFWLMDQPHAPYLVMMAVGEFASQSDEWNGIPVNYYVEPEYANVARKVYPHTTEMLTFFSEILGTPYPWQKYDQITVREYVSGAMENTTGVIFGDFMYGDSLSWADGTGEDVVSHEMFHHWFGDLVTCESWANLPLNESFATYGEVLWKEHMYGEDEGAWHSYNDLRGYFREYNRGKSVDLIRYDYESVLGMFDGHSYAKGGRVLLMLRTILGDEAFFEGLRVYLEDNRYQSVEIHNLRLAFEKVSGLDLNWFFNQWFLAKGHPILQIEHKYDRESGQQIMTVTQTQDLSEVPLYRLPVQVDVHTSLGVKTYDIIVDREVQEFRFDVMSKPFLVHFDAQQYLLADIQDNKPADFLLHQLANGPRMLDRYEAVEALFSTNVVRMGTIVRICLKDDFHAIRMMSLRKVPELDSVEANKVKSEVRALLTDENTAIRSKAYEIWHEVYGEGDAAFYANATETETSYEAKSGAFDVWIQLDEAAALTYARAHVGKVRGGLETSINIALLQDPSRSTPDQVIGYLNTAGVERQPSIHLWLPKYMIQLNESDFQRVYSVTREIQSGNSNAEGYFNYGIRIARAGVQRELQNPDLSEEELNERKRWESQLKVLLDSE</sequence>
<evidence type="ECO:0000256" key="7">
    <source>
        <dbReference type="ARBA" id="ARBA00022670"/>
    </source>
</evidence>
<accession>A0A6L3ZEZ7</accession>
<keyword evidence="8" id="KW-0479">Metal-binding</keyword>
<dbReference type="GO" id="GO:0006508">
    <property type="term" value="P:proteolysis"/>
    <property type="evidence" value="ECO:0007669"/>
    <property type="project" value="UniProtKB-KW"/>
</dbReference>
<dbReference type="EMBL" id="WBVQ01000002">
    <property type="protein sequence ID" value="KAB2816373.1"/>
    <property type="molecule type" value="Genomic_DNA"/>
</dbReference>
<dbReference type="SUPFAM" id="SSF63737">
    <property type="entry name" value="Leukotriene A4 hydrolase N-terminal domain"/>
    <property type="match status" value="1"/>
</dbReference>
<dbReference type="GO" id="GO:0070006">
    <property type="term" value="F:metalloaminopeptidase activity"/>
    <property type="evidence" value="ECO:0007669"/>
    <property type="project" value="TreeGrafter"/>
</dbReference>
<dbReference type="OrthoDB" id="100605at2"/>
<comment type="catalytic activity">
    <reaction evidence="1">
        <text>Release of an N-terminal amino acid, Xaa-|-Yaa- from a peptide, amide or arylamide. Xaa is preferably Ala, but may be most amino acids including Pro (slow action). When a terminal hydrophobic residue is followed by a prolyl residue, the two may be released as an intact Xaa-Pro dipeptide.</text>
        <dbReference type="EC" id="3.4.11.2"/>
    </reaction>
</comment>
<dbReference type="GO" id="GO:0042277">
    <property type="term" value="F:peptide binding"/>
    <property type="evidence" value="ECO:0007669"/>
    <property type="project" value="TreeGrafter"/>
</dbReference>
<evidence type="ECO:0000259" key="13">
    <source>
        <dbReference type="Pfam" id="PF01433"/>
    </source>
</evidence>
<feature type="signal peptide" evidence="12">
    <location>
        <begin position="1"/>
        <end position="19"/>
    </location>
</feature>
<dbReference type="GO" id="GO:0005615">
    <property type="term" value="C:extracellular space"/>
    <property type="evidence" value="ECO:0007669"/>
    <property type="project" value="TreeGrafter"/>
</dbReference>
<evidence type="ECO:0000313" key="16">
    <source>
        <dbReference type="Proteomes" id="UP000484164"/>
    </source>
</evidence>
<protein>
    <recommendedName>
        <fullName evidence="5">Aminopeptidase N</fullName>
        <ecNumber evidence="4">3.4.11.2</ecNumber>
    </recommendedName>
</protein>